<organism evidence="1 2">
    <name type="scientific">Methanobacterium bryantii</name>
    <dbReference type="NCBI Taxonomy" id="2161"/>
    <lineage>
        <taxon>Archaea</taxon>
        <taxon>Methanobacteriati</taxon>
        <taxon>Methanobacteriota</taxon>
        <taxon>Methanomada group</taxon>
        <taxon>Methanobacteria</taxon>
        <taxon>Methanobacteriales</taxon>
        <taxon>Methanobacteriaceae</taxon>
        <taxon>Methanobacterium</taxon>
    </lineage>
</organism>
<gene>
    <name evidence="1" type="ORF">ASJ80_14510</name>
</gene>
<accession>A0A2A2H9H8</accession>
<reference evidence="1 2" key="1">
    <citation type="journal article" date="2017" name="BMC Genomics">
        <title>Genomic analysis of methanogenic archaea reveals a shift towards energy conservation.</title>
        <authorList>
            <person name="Gilmore S.P."/>
            <person name="Henske J.K."/>
            <person name="Sexton J.A."/>
            <person name="Solomon K.V."/>
            <person name="Seppala S."/>
            <person name="Yoo J.I."/>
            <person name="Huyett L.M."/>
            <person name="Pressman A."/>
            <person name="Cogan J.Z."/>
            <person name="Kivenson V."/>
            <person name="Peng X."/>
            <person name="Tan Y."/>
            <person name="Valentine D.L."/>
            <person name="O'Malley M.A."/>
        </authorList>
    </citation>
    <scope>NUCLEOTIDE SEQUENCE [LARGE SCALE GENOMIC DNA]</scope>
    <source>
        <strain evidence="1 2">M.o.H.</strain>
    </source>
</reference>
<dbReference type="Pfam" id="PF14196">
    <property type="entry name" value="ATC_hydrolase"/>
    <property type="match status" value="1"/>
</dbReference>
<dbReference type="EMBL" id="LMVM01000001">
    <property type="protein sequence ID" value="PAV06047.1"/>
    <property type="molecule type" value="Genomic_DNA"/>
</dbReference>
<protein>
    <recommendedName>
        <fullName evidence="3">L-2-amino-thiazoline-4-carboxylic acid hydrolase</fullName>
    </recommendedName>
</protein>
<evidence type="ECO:0000313" key="2">
    <source>
        <dbReference type="Proteomes" id="UP000217784"/>
    </source>
</evidence>
<proteinExistence type="predicted"/>
<keyword evidence="2" id="KW-1185">Reference proteome</keyword>
<dbReference type="InterPro" id="IPR026002">
    <property type="entry name" value="ATC_hydrolase-like"/>
</dbReference>
<dbReference type="Proteomes" id="UP000217784">
    <property type="component" value="Unassembled WGS sequence"/>
</dbReference>
<dbReference type="OrthoDB" id="70051at2157"/>
<evidence type="ECO:0000313" key="1">
    <source>
        <dbReference type="EMBL" id="PAV06047.1"/>
    </source>
</evidence>
<comment type="caution">
    <text evidence="1">The sequence shown here is derived from an EMBL/GenBank/DDBJ whole genome shotgun (WGS) entry which is preliminary data.</text>
</comment>
<name>A0A2A2H9H8_METBR</name>
<sequence>MELENIPAEVRWEISTKATMASAVGYGMALRQILDEDTVRQIELAIMSEAGKGIKSMAESLGLPAGNAKEVDDAFGVIGMILWGKMDYKIIESSSDKVVQRITRCPNLNYHEEMNVPIITMPDLCQTFSTSAVEELNPKYTQSYSKRMCEGDKYCEYVVELKKIK</sequence>
<dbReference type="AlphaFoldDB" id="A0A2A2H9H8"/>
<dbReference type="RefSeq" id="WP_069583495.1">
    <property type="nucleotide sequence ID" value="NZ_LMVM01000001.1"/>
</dbReference>
<evidence type="ECO:0008006" key="3">
    <source>
        <dbReference type="Google" id="ProtNLM"/>
    </source>
</evidence>